<keyword evidence="10" id="KW-1185">Reference proteome</keyword>
<organism evidence="9 10">
    <name type="scientific">Beggiatoa alba B18LD</name>
    <dbReference type="NCBI Taxonomy" id="395493"/>
    <lineage>
        <taxon>Bacteria</taxon>
        <taxon>Pseudomonadati</taxon>
        <taxon>Pseudomonadota</taxon>
        <taxon>Gammaproteobacteria</taxon>
        <taxon>Thiotrichales</taxon>
        <taxon>Thiotrichaceae</taxon>
        <taxon>Beggiatoa</taxon>
    </lineage>
</organism>
<dbReference type="EMBL" id="JH600070">
    <property type="protein sequence ID" value="EIJ42025.1"/>
    <property type="molecule type" value="Genomic_DNA"/>
</dbReference>
<dbReference type="SUPFAM" id="SSF46894">
    <property type="entry name" value="C-terminal effector domain of the bipartite response regulators"/>
    <property type="match status" value="1"/>
</dbReference>
<dbReference type="PROSITE" id="PS00622">
    <property type="entry name" value="HTH_LUXR_1"/>
    <property type="match status" value="1"/>
</dbReference>
<dbReference type="CDD" id="cd06170">
    <property type="entry name" value="LuxR_C_like"/>
    <property type="match status" value="1"/>
</dbReference>
<keyword evidence="2" id="KW-0902">Two-component regulatory system</keyword>
<dbReference type="HOGENOM" id="CLU_000445_90_4_6"/>
<evidence type="ECO:0000259" key="8">
    <source>
        <dbReference type="PROSITE" id="PS50110"/>
    </source>
</evidence>
<evidence type="ECO:0000259" key="7">
    <source>
        <dbReference type="PROSITE" id="PS50043"/>
    </source>
</evidence>
<evidence type="ECO:0000256" key="6">
    <source>
        <dbReference type="PROSITE-ProRule" id="PRU00169"/>
    </source>
</evidence>
<dbReference type="Gene3D" id="3.40.50.2300">
    <property type="match status" value="1"/>
</dbReference>
<dbReference type="Pfam" id="PF00196">
    <property type="entry name" value="GerE"/>
    <property type="match status" value="1"/>
</dbReference>
<feature type="modified residue" description="4-aspartylphosphate" evidence="6">
    <location>
        <position position="55"/>
    </location>
</feature>
<dbReference type="PROSITE" id="PS50043">
    <property type="entry name" value="HTH_LUXR_2"/>
    <property type="match status" value="1"/>
</dbReference>
<dbReference type="InterPro" id="IPR036388">
    <property type="entry name" value="WH-like_DNA-bd_sf"/>
</dbReference>
<dbReference type="eggNOG" id="COG4566">
    <property type="taxonomic scope" value="Bacteria"/>
</dbReference>
<feature type="domain" description="HTH luxR-type" evidence="7">
    <location>
        <begin position="138"/>
        <end position="203"/>
    </location>
</feature>
<name>I3CEI2_9GAMM</name>
<keyword evidence="1 6" id="KW-0597">Phosphoprotein</keyword>
<evidence type="ECO:0000256" key="3">
    <source>
        <dbReference type="ARBA" id="ARBA00023015"/>
    </source>
</evidence>
<protein>
    <submittedName>
        <fullName evidence="9">Response regulator</fullName>
    </submittedName>
</protein>
<dbReference type="InterPro" id="IPR016032">
    <property type="entry name" value="Sig_transdc_resp-reg_C-effctor"/>
</dbReference>
<dbReference type="Proteomes" id="UP000005744">
    <property type="component" value="Unassembled WGS sequence"/>
</dbReference>
<dbReference type="OrthoDB" id="9802186at2"/>
<dbReference type="PROSITE" id="PS50110">
    <property type="entry name" value="RESPONSE_REGULATORY"/>
    <property type="match status" value="1"/>
</dbReference>
<dbReference type="InterPro" id="IPR000792">
    <property type="entry name" value="Tscrpt_reg_LuxR_C"/>
</dbReference>
<dbReference type="STRING" id="395493.BegalDRAFT_1123"/>
<gene>
    <name evidence="9" type="ORF">BegalDRAFT_1123</name>
</gene>
<keyword evidence="4" id="KW-0238">DNA-binding</keyword>
<accession>I3CEI2</accession>
<dbReference type="SMART" id="SM00448">
    <property type="entry name" value="REC"/>
    <property type="match status" value="1"/>
</dbReference>
<dbReference type="AlphaFoldDB" id="I3CEI2"/>
<dbReference type="GO" id="GO:0006355">
    <property type="term" value="P:regulation of DNA-templated transcription"/>
    <property type="evidence" value="ECO:0007669"/>
    <property type="project" value="InterPro"/>
</dbReference>
<dbReference type="SUPFAM" id="SSF52172">
    <property type="entry name" value="CheY-like"/>
    <property type="match status" value="1"/>
</dbReference>
<dbReference type="InterPro" id="IPR011006">
    <property type="entry name" value="CheY-like_superfamily"/>
</dbReference>
<evidence type="ECO:0000256" key="5">
    <source>
        <dbReference type="ARBA" id="ARBA00023163"/>
    </source>
</evidence>
<dbReference type="FunFam" id="3.40.50.2300:FF:000018">
    <property type="entry name" value="DNA-binding transcriptional regulator NtrC"/>
    <property type="match status" value="1"/>
</dbReference>
<dbReference type="PANTHER" id="PTHR44688:SF16">
    <property type="entry name" value="DNA-BINDING TRANSCRIPTIONAL ACTIVATOR DEVR_DOSR"/>
    <property type="match status" value="1"/>
</dbReference>
<dbReference type="Gene3D" id="1.10.10.10">
    <property type="entry name" value="Winged helix-like DNA-binding domain superfamily/Winged helix DNA-binding domain"/>
    <property type="match status" value="1"/>
</dbReference>
<dbReference type="GO" id="GO:0003677">
    <property type="term" value="F:DNA binding"/>
    <property type="evidence" value="ECO:0007669"/>
    <property type="project" value="UniProtKB-KW"/>
</dbReference>
<keyword evidence="5" id="KW-0804">Transcription</keyword>
<dbReference type="PRINTS" id="PR00038">
    <property type="entry name" value="HTHLUXR"/>
</dbReference>
<evidence type="ECO:0000313" key="9">
    <source>
        <dbReference type="EMBL" id="EIJ42025.1"/>
    </source>
</evidence>
<dbReference type="GO" id="GO:0000160">
    <property type="term" value="P:phosphorelay signal transduction system"/>
    <property type="evidence" value="ECO:0007669"/>
    <property type="project" value="UniProtKB-KW"/>
</dbReference>
<evidence type="ECO:0000256" key="1">
    <source>
        <dbReference type="ARBA" id="ARBA00022553"/>
    </source>
</evidence>
<evidence type="ECO:0000256" key="4">
    <source>
        <dbReference type="ARBA" id="ARBA00023125"/>
    </source>
</evidence>
<proteinExistence type="predicted"/>
<reference evidence="9 10" key="1">
    <citation type="submission" date="2011-11" db="EMBL/GenBank/DDBJ databases">
        <title>Improved High-Quality Draft sequence of Beggiatoa alba B18lD.</title>
        <authorList>
            <consortium name="US DOE Joint Genome Institute"/>
            <person name="Lucas S."/>
            <person name="Han J."/>
            <person name="Lapidus A."/>
            <person name="Cheng J.-F."/>
            <person name="Goodwin L."/>
            <person name="Pitluck S."/>
            <person name="Peters L."/>
            <person name="Mikhailova N."/>
            <person name="Held B."/>
            <person name="Detter J.C."/>
            <person name="Han C."/>
            <person name="Tapia R."/>
            <person name="Land M."/>
            <person name="Hauser L."/>
            <person name="Kyrpides N."/>
            <person name="Ivanova N."/>
            <person name="Pagani I."/>
            <person name="Samuel K."/>
            <person name="Teske A."/>
            <person name="Mueller J."/>
            <person name="Woyke T."/>
        </authorList>
    </citation>
    <scope>NUCLEOTIDE SEQUENCE [LARGE SCALE GENOMIC DNA]</scope>
    <source>
        <strain evidence="9 10">B18LD</strain>
    </source>
</reference>
<feature type="domain" description="Response regulatory" evidence="8">
    <location>
        <begin position="6"/>
        <end position="122"/>
    </location>
</feature>
<evidence type="ECO:0000256" key="2">
    <source>
        <dbReference type="ARBA" id="ARBA00023012"/>
    </source>
</evidence>
<evidence type="ECO:0000313" key="10">
    <source>
        <dbReference type="Proteomes" id="UP000005744"/>
    </source>
</evidence>
<dbReference type="InterPro" id="IPR001789">
    <property type="entry name" value="Sig_transdc_resp-reg_receiver"/>
</dbReference>
<keyword evidence="3" id="KW-0805">Transcription regulation</keyword>
<dbReference type="RefSeq" id="WP_002684525.1">
    <property type="nucleotide sequence ID" value="NZ_JH600070.1"/>
</dbReference>
<sequence length="206" mass="23320">MPSNFVVYVVDDEKPIRKAVKFFLNKAGFETELLESPDDFLNSYATEKMGCLLLDIHMPSSNSNGLAFQKTLKEKSIDIPVVIMSAHGDIPSAVSAIRAGAMDFIEKPVDKNKLLFVVNECFKYCVANREKIVKRQQLERLLNTLTHRETEILPYLCKGYTSKEVANSLDISSRTVERHRANILRKMQAHSLTSLTTDLKLFTAFC</sequence>
<dbReference type="SMART" id="SM00421">
    <property type="entry name" value="HTH_LUXR"/>
    <property type="match status" value="1"/>
</dbReference>
<dbReference type="PANTHER" id="PTHR44688">
    <property type="entry name" value="DNA-BINDING TRANSCRIPTIONAL ACTIVATOR DEVR_DOSR"/>
    <property type="match status" value="1"/>
</dbReference>
<dbReference type="Pfam" id="PF00072">
    <property type="entry name" value="Response_reg"/>
    <property type="match status" value="1"/>
</dbReference>